<dbReference type="InterPro" id="IPR001264">
    <property type="entry name" value="Glyco_trans_51"/>
</dbReference>
<dbReference type="GO" id="GO:0008360">
    <property type="term" value="P:regulation of cell shape"/>
    <property type="evidence" value="ECO:0007669"/>
    <property type="project" value="UniProtKB-KW"/>
</dbReference>
<reference evidence="13 14" key="1">
    <citation type="submission" date="2019-07" db="EMBL/GenBank/DDBJ databases">
        <title>Tepidimonas taiwanensis I1-1 draft genome.</title>
        <authorList>
            <person name="Da Costa M.S."/>
            <person name="Froufe H.J.C."/>
            <person name="Egas C."/>
            <person name="Albuquerque L."/>
        </authorList>
    </citation>
    <scope>NUCLEOTIDE SEQUENCE [LARGE SCALE GENOMIC DNA]</scope>
    <source>
        <strain evidence="13 14">I1-1</strain>
    </source>
</reference>
<keyword evidence="10 11" id="KW-0961">Cell wall biogenesis/degradation</keyword>
<dbReference type="UniPathway" id="UPA00219"/>
<dbReference type="InterPro" id="IPR023346">
    <property type="entry name" value="Lysozyme-like_dom_sf"/>
</dbReference>
<keyword evidence="2 11" id="KW-0997">Cell inner membrane</keyword>
<keyword evidence="14" id="KW-1185">Reference proteome</keyword>
<comment type="function">
    <text evidence="11">Peptidoglycan polymerase that catalyzes glycan chain elongation from lipid-linked precursors.</text>
</comment>
<dbReference type="GO" id="GO:0071555">
    <property type="term" value="P:cell wall organization"/>
    <property type="evidence" value="ECO:0007669"/>
    <property type="project" value="UniProtKB-KW"/>
</dbReference>
<evidence type="ECO:0000256" key="1">
    <source>
        <dbReference type="ARBA" id="ARBA00022475"/>
    </source>
</evidence>
<evidence type="ECO:0000313" key="13">
    <source>
        <dbReference type="EMBL" id="TSE33991.1"/>
    </source>
</evidence>
<dbReference type="SUPFAM" id="SSF53955">
    <property type="entry name" value="Lysozyme-like"/>
    <property type="match status" value="1"/>
</dbReference>
<evidence type="ECO:0000256" key="11">
    <source>
        <dbReference type="HAMAP-Rule" id="MF_00766"/>
    </source>
</evidence>
<dbReference type="PANTHER" id="PTHR30400">
    <property type="entry name" value="MONOFUNCTIONAL BIOSYNTHETIC PEPTIDOGLYCAN TRANSGLYCOSYLASE"/>
    <property type="match status" value="1"/>
</dbReference>
<dbReference type="AlphaFoldDB" id="A0A554XDS4"/>
<organism evidence="13 14">
    <name type="scientific">Tepidimonas taiwanensis</name>
    <dbReference type="NCBI Taxonomy" id="307486"/>
    <lineage>
        <taxon>Bacteria</taxon>
        <taxon>Pseudomonadati</taxon>
        <taxon>Pseudomonadota</taxon>
        <taxon>Betaproteobacteria</taxon>
        <taxon>Burkholderiales</taxon>
        <taxon>Tepidimonas</taxon>
    </lineage>
</organism>
<dbReference type="GO" id="GO:0016763">
    <property type="term" value="F:pentosyltransferase activity"/>
    <property type="evidence" value="ECO:0007669"/>
    <property type="project" value="InterPro"/>
</dbReference>
<dbReference type="EC" id="2.4.99.28" evidence="11"/>
<sequence>MPAAVRRPPPVARDGRAGPAAARPRRWWRTLGSALVWIGVAAMALQVFFAARIALLAVVDPQSTAFQRSEAWRLARDGKGVGAWRQRWVPYEQIAPALRRAVIASEDAGFVDHFGVDWDAIQAARERNERRLAQAQRRGNAHVRPARLAGGSTITQQLAKNLLLSGERTLWRKGQELLLAWMLEAFLDKRRILELYLNAVEWGEGIFGAEAAAQRYYRKSAARLTAAEAARLAVLLPAPKRYEKVFASSGYLTSRSQTILARMDAVRVP</sequence>
<gene>
    <name evidence="11 13" type="primary">mtgA</name>
    <name evidence="13" type="ORF">Ttaiw_00050</name>
</gene>
<dbReference type="HAMAP" id="MF_00766">
    <property type="entry name" value="PGT_MtgA"/>
    <property type="match status" value="1"/>
</dbReference>
<evidence type="ECO:0000256" key="9">
    <source>
        <dbReference type="ARBA" id="ARBA00023136"/>
    </source>
</evidence>
<dbReference type="GO" id="GO:0005886">
    <property type="term" value="C:plasma membrane"/>
    <property type="evidence" value="ECO:0007669"/>
    <property type="project" value="UniProtKB-SubCell"/>
</dbReference>
<keyword evidence="6 11" id="KW-0133">Cell shape</keyword>
<dbReference type="STRING" id="307486.GCA_000807215_00085"/>
<feature type="transmembrane region" description="Helical" evidence="11">
    <location>
        <begin position="34"/>
        <end position="59"/>
    </location>
</feature>
<dbReference type="GO" id="GO:0009252">
    <property type="term" value="P:peptidoglycan biosynthetic process"/>
    <property type="evidence" value="ECO:0007669"/>
    <property type="project" value="UniProtKB-UniRule"/>
</dbReference>
<keyword evidence="4 11" id="KW-0808">Transferase</keyword>
<evidence type="ECO:0000256" key="2">
    <source>
        <dbReference type="ARBA" id="ARBA00022519"/>
    </source>
</evidence>
<evidence type="ECO:0000256" key="7">
    <source>
        <dbReference type="ARBA" id="ARBA00022984"/>
    </source>
</evidence>
<comment type="similarity">
    <text evidence="11">Belongs to the glycosyltransferase 51 family.</text>
</comment>
<dbReference type="InterPro" id="IPR036950">
    <property type="entry name" value="PBP_transglycosylase"/>
</dbReference>
<dbReference type="InterPro" id="IPR011812">
    <property type="entry name" value="Pep_trsgly"/>
</dbReference>
<keyword evidence="7 11" id="KW-0573">Peptidoglycan synthesis</keyword>
<dbReference type="GO" id="GO:0008955">
    <property type="term" value="F:peptidoglycan glycosyltransferase activity"/>
    <property type="evidence" value="ECO:0007669"/>
    <property type="project" value="UniProtKB-UniRule"/>
</dbReference>
<comment type="caution">
    <text evidence="13">The sequence shown here is derived from an EMBL/GenBank/DDBJ whole genome shotgun (WGS) entry which is preliminary data.</text>
</comment>
<evidence type="ECO:0000256" key="3">
    <source>
        <dbReference type="ARBA" id="ARBA00022676"/>
    </source>
</evidence>
<keyword evidence="9 11" id="KW-0472">Membrane</keyword>
<feature type="domain" description="Glycosyl transferase family 51" evidence="12">
    <location>
        <begin position="85"/>
        <end position="263"/>
    </location>
</feature>
<protein>
    <recommendedName>
        <fullName evidence="11">Biosynthetic peptidoglycan transglycosylase</fullName>
        <ecNumber evidence="11">2.4.99.28</ecNumber>
    </recommendedName>
    <alternativeName>
        <fullName evidence="11">Glycan polymerase</fullName>
    </alternativeName>
    <alternativeName>
        <fullName evidence="11">Peptidoglycan glycosyltransferase MtgA</fullName>
        <shortName evidence="11">PGT</shortName>
    </alternativeName>
</protein>
<dbReference type="Pfam" id="PF00912">
    <property type="entry name" value="Transgly"/>
    <property type="match status" value="1"/>
</dbReference>
<dbReference type="NCBIfam" id="TIGR02070">
    <property type="entry name" value="mono_pep_trsgly"/>
    <property type="match status" value="1"/>
</dbReference>
<name>A0A554XDS4_9BURK</name>
<dbReference type="RefSeq" id="WP_082007400.1">
    <property type="nucleotide sequence ID" value="NZ_CP083911.1"/>
</dbReference>
<dbReference type="Gene3D" id="1.10.3810.10">
    <property type="entry name" value="Biosynthetic peptidoglycan transglycosylase-like"/>
    <property type="match status" value="1"/>
</dbReference>
<evidence type="ECO:0000256" key="6">
    <source>
        <dbReference type="ARBA" id="ARBA00022960"/>
    </source>
</evidence>
<accession>A0A554XDS4</accession>
<dbReference type="Proteomes" id="UP000317763">
    <property type="component" value="Unassembled WGS sequence"/>
</dbReference>
<keyword evidence="1 11" id="KW-1003">Cell membrane</keyword>
<comment type="subcellular location">
    <subcellularLocation>
        <location evidence="11">Cell inner membrane</location>
        <topology evidence="11">Single-pass membrane protein</topology>
    </subcellularLocation>
</comment>
<dbReference type="EMBL" id="VJOM01000001">
    <property type="protein sequence ID" value="TSE33991.1"/>
    <property type="molecule type" value="Genomic_DNA"/>
</dbReference>
<keyword evidence="5 11" id="KW-0812">Transmembrane</keyword>
<dbReference type="GO" id="GO:0009274">
    <property type="term" value="C:peptidoglycan-based cell wall"/>
    <property type="evidence" value="ECO:0007669"/>
    <property type="project" value="InterPro"/>
</dbReference>
<keyword evidence="8 11" id="KW-1133">Transmembrane helix</keyword>
<evidence type="ECO:0000259" key="12">
    <source>
        <dbReference type="Pfam" id="PF00912"/>
    </source>
</evidence>
<dbReference type="OrthoDB" id="9766909at2"/>
<proteinExistence type="inferred from homology"/>
<evidence type="ECO:0000256" key="4">
    <source>
        <dbReference type="ARBA" id="ARBA00022679"/>
    </source>
</evidence>
<comment type="catalytic activity">
    <reaction evidence="11">
        <text>[GlcNAc-(1-&gt;4)-Mur2Ac(oyl-L-Ala-gamma-D-Glu-L-Lys-D-Ala-D-Ala)](n)-di-trans,octa-cis-undecaprenyl diphosphate + beta-D-GlcNAc-(1-&gt;4)-Mur2Ac(oyl-L-Ala-gamma-D-Glu-L-Lys-D-Ala-D-Ala)-di-trans,octa-cis-undecaprenyl diphosphate = [GlcNAc-(1-&gt;4)-Mur2Ac(oyl-L-Ala-gamma-D-Glu-L-Lys-D-Ala-D-Ala)](n+1)-di-trans,octa-cis-undecaprenyl diphosphate + di-trans,octa-cis-undecaprenyl diphosphate + H(+)</text>
        <dbReference type="Rhea" id="RHEA:23708"/>
        <dbReference type="Rhea" id="RHEA-COMP:9602"/>
        <dbReference type="Rhea" id="RHEA-COMP:9603"/>
        <dbReference type="ChEBI" id="CHEBI:15378"/>
        <dbReference type="ChEBI" id="CHEBI:58405"/>
        <dbReference type="ChEBI" id="CHEBI:60033"/>
        <dbReference type="ChEBI" id="CHEBI:78435"/>
        <dbReference type="EC" id="2.4.99.28"/>
    </reaction>
</comment>
<evidence type="ECO:0000313" key="14">
    <source>
        <dbReference type="Proteomes" id="UP000317763"/>
    </source>
</evidence>
<comment type="pathway">
    <text evidence="11">Cell wall biogenesis; peptidoglycan biosynthesis.</text>
</comment>
<dbReference type="PANTHER" id="PTHR30400:SF0">
    <property type="entry name" value="BIOSYNTHETIC PEPTIDOGLYCAN TRANSGLYCOSYLASE"/>
    <property type="match status" value="1"/>
</dbReference>
<evidence type="ECO:0000256" key="8">
    <source>
        <dbReference type="ARBA" id="ARBA00022989"/>
    </source>
</evidence>
<evidence type="ECO:0000256" key="10">
    <source>
        <dbReference type="ARBA" id="ARBA00023316"/>
    </source>
</evidence>
<keyword evidence="3 11" id="KW-0328">Glycosyltransferase</keyword>
<evidence type="ECO:0000256" key="5">
    <source>
        <dbReference type="ARBA" id="ARBA00022692"/>
    </source>
</evidence>